<gene>
    <name evidence="1" type="ORF">PPL_10509</name>
</gene>
<dbReference type="Pfam" id="PF12796">
    <property type="entry name" value="Ank_2"/>
    <property type="match status" value="3"/>
</dbReference>
<organism evidence="1 2">
    <name type="scientific">Heterostelium pallidum (strain ATCC 26659 / Pp 5 / PN500)</name>
    <name type="common">Cellular slime mold</name>
    <name type="synonym">Polysphondylium pallidum</name>
    <dbReference type="NCBI Taxonomy" id="670386"/>
    <lineage>
        <taxon>Eukaryota</taxon>
        <taxon>Amoebozoa</taxon>
        <taxon>Evosea</taxon>
        <taxon>Eumycetozoa</taxon>
        <taxon>Dictyostelia</taxon>
        <taxon>Acytosteliales</taxon>
        <taxon>Acytosteliaceae</taxon>
        <taxon>Heterostelium</taxon>
    </lineage>
</organism>
<dbReference type="InterPro" id="IPR002110">
    <property type="entry name" value="Ankyrin_rpt"/>
</dbReference>
<accession>D3BRA3</accession>
<dbReference type="InterPro" id="IPR052050">
    <property type="entry name" value="SecEffector_AnkRepeat"/>
</dbReference>
<dbReference type="GeneID" id="31365978"/>
<evidence type="ECO:0000313" key="1">
    <source>
        <dbReference type="EMBL" id="EFA75935.1"/>
    </source>
</evidence>
<dbReference type="Gene3D" id="1.25.40.20">
    <property type="entry name" value="Ankyrin repeat-containing domain"/>
    <property type="match status" value="4"/>
</dbReference>
<dbReference type="STRING" id="670386.D3BRA3"/>
<proteinExistence type="predicted"/>
<dbReference type="RefSeq" id="XP_020428069.1">
    <property type="nucleotide sequence ID" value="XM_020581282.1"/>
</dbReference>
<reference evidence="1 2" key="1">
    <citation type="journal article" date="2011" name="Genome Res.">
        <title>Phylogeny-wide analysis of social amoeba genomes highlights ancient origins for complex intercellular communication.</title>
        <authorList>
            <person name="Heidel A.J."/>
            <person name="Lawal H.M."/>
            <person name="Felder M."/>
            <person name="Schilde C."/>
            <person name="Helps N.R."/>
            <person name="Tunggal B."/>
            <person name="Rivero F."/>
            <person name="John U."/>
            <person name="Schleicher M."/>
            <person name="Eichinger L."/>
            <person name="Platzer M."/>
            <person name="Noegel A.A."/>
            <person name="Schaap P."/>
            <person name="Gloeckner G."/>
        </authorList>
    </citation>
    <scope>NUCLEOTIDE SEQUENCE [LARGE SCALE GENOMIC DNA]</scope>
    <source>
        <strain evidence="2">ATCC 26659 / Pp 5 / PN500</strain>
    </source>
</reference>
<dbReference type="PANTHER" id="PTHR46586:SF3">
    <property type="entry name" value="ANKYRIN REPEAT-CONTAINING PROTEIN"/>
    <property type="match status" value="1"/>
</dbReference>
<name>D3BRA3_HETP5</name>
<keyword evidence="2" id="KW-1185">Reference proteome</keyword>
<protein>
    <recommendedName>
        <fullName evidence="3">Ankyrin repeat-containing protein</fullName>
    </recommendedName>
</protein>
<dbReference type="InterPro" id="IPR036770">
    <property type="entry name" value="Ankyrin_rpt-contain_sf"/>
</dbReference>
<evidence type="ECO:0008006" key="3">
    <source>
        <dbReference type="Google" id="ProtNLM"/>
    </source>
</evidence>
<dbReference type="InParanoid" id="D3BRA3"/>
<dbReference type="Proteomes" id="UP000001396">
    <property type="component" value="Unassembled WGS sequence"/>
</dbReference>
<dbReference type="SUPFAM" id="SSF48403">
    <property type="entry name" value="Ankyrin repeat"/>
    <property type="match status" value="2"/>
</dbReference>
<dbReference type="PANTHER" id="PTHR46586">
    <property type="entry name" value="ANKYRIN REPEAT-CONTAINING PROTEIN"/>
    <property type="match status" value="1"/>
</dbReference>
<dbReference type="EMBL" id="ADBJ01000050">
    <property type="protein sequence ID" value="EFA75935.1"/>
    <property type="molecule type" value="Genomic_DNA"/>
</dbReference>
<evidence type="ECO:0000313" key="2">
    <source>
        <dbReference type="Proteomes" id="UP000001396"/>
    </source>
</evidence>
<dbReference type="AlphaFoldDB" id="D3BRA3"/>
<sequence>MVKNDNYQYLKIILNSVILRNELFSRVKLVNGIVGFRRSTIDSLLFSSLQFDVTRFSWSGLLERPDQLIHYGYDDIFLREFDFHMSSTTTTTVVESEDDPDRFHVPHIVRKYFDGLPSHLAIPCDQSVVDVACKYGHLEIVRYFLEEKPQQESSIGICSTSALSAAASNGHLQVVKYLFESVKLQWDFDIYSLVTIFEKGYLQVIEYLCSNFGNDKLELRVEYFDAAASNGHLQLVQWIHANRSEGFTREAINRASEHGHLSLVQFLHENRSEGCTKDALHMAACNGHLEVVQFLWENRTEGFYSGQTLNMVAARQHLHILEYFYNNTKERCDDSISLIGLVDDKILEFLKERKDMEINLFRILFNHLPLRKLVFSMVREIHLYLSSWYDPLLLRFNWEQLKKFPDQLIKYRYIERYYEELNILEKKHSNRAGKIKIPPSDEFTRYLLSVYISIRLGEFDVVKYLMKRYPRYMPKSLKVRAYQVAAGRGHLEIIKYFDRKHYGSKGLKFTCGVEVVEAACSNGYLEMVQYLVETKKPVTKKAFSDAARYGHLPIVVYLHEKVFLTTRLDTRAMNRAAEYGFLNVVKWIHENRLEGCTTEAMDYSAVNGHIQIVRWLNENRSEGCTKMALNESAKNGNLEIVRYLHYNRTEGCDDFALHYAATGGHLEVVRFLTENRTEGCRNHNSNNPNGPLFNNTINTVASTGNTEMLRVEQNDVRLIQGYFSARVHENNLFHLKNNMKIILN</sequence>
<comment type="caution">
    <text evidence="1">The sequence shown here is derived from an EMBL/GenBank/DDBJ whole genome shotgun (WGS) entry which is preliminary data.</text>
</comment>
<dbReference type="SMART" id="SM00248">
    <property type="entry name" value="ANK"/>
    <property type="match status" value="5"/>
</dbReference>